<evidence type="ECO:0000256" key="4">
    <source>
        <dbReference type="ARBA" id="ARBA00022475"/>
    </source>
</evidence>
<keyword evidence="6 9" id="KW-0812">Transmembrane</keyword>
<organism evidence="11 12">
    <name type="scientific">Pleomorphomonas carboxyditropha</name>
    <dbReference type="NCBI Taxonomy" id="2023338"/>
    <lineage>
        <taxon>Bacteria</taxon>
        <taxon>Pseudomonadati</taxon>
        <taxon>Pseudomonadota</taxon>
        <taxon>Alphaproteobacteria</taxon>
        <taxon>Hyphomicrobiales</taxon>
        <taxon>Pleomorphomonadaceae</taxon>
        <taxon>Pleomorphomonas</taxon>
    </lineage>
</organism>
<feature type="domain" description="Multidrug export protein EmrA/FarA alpha-helical hairpin" evidence="10">
    <location>
        <begin position="99"/>
        <end position="248"/>
    </location>
</feature>
<feature type="transmembrane region" description="Helical" evidence="9">
    <location>
        <begin position="27"/>
        <end position="45"/>
    </location>
</feature>
<keyword evidence="8 9" id="KW-0472">Membrane</keyword>
<keyword evidence="3" id="KW-0813">Transport</keyword>
<reference evidence="11 12" key="1">
    <citation type="submission" date="2017-08" db="EMBL/GenBank/DDBJ databases">
        <title>Pleomorphomonas carboxidotrophicus sp. nov., a new mesophilic hydrogenogenic carboxidotroph.</title>
        <authorList>
            <person name="Esquivel-Elizondo S."/>
            <person name="Krajmalnik-Brown R."/>
            <person name="Maldonado J."/>
        </authorList>
    </citation>
    <scope>NUCLEOTIDE SEQUENCE [LARGE SCALE GENOMIC DNA]</scope>
    <source>
        <strain evidence="11 12">SVCO-16</strain>
    </source>
</reference>
<evidence type="ECO:0000256" key="1">
    <source>
        <dbReference type="ARBA" id="ARBA00004377"/>
    </source>
</evidence>
<evidence type="ECO:0000256" key="3">
    <source>
        <dbReference type="ARBA" id="ARBA00022448"/>
    </source>
</evidence>
<keyword evidence="12" id="KW-1185">Reference proteome</keyword>
<evidence type="ECO:0000256" key="9">
    <source>
        <dbReference type="SAM" id="Phobius"/>
    </source>
</evidence>
<evidence type="ECO:0000259" key="10">
    <source>
        <dbReference type="Pfam" id="PF25885"/>
    </source>
</evidence>
<evidence type="ECO:0000313" key="11">
    <source>
        <dbReference type="EMBL" id="PIO98146.1"/>
    </source>
</evidence>
<keyword evidence="4" id="KW-1003">Cell membrane</keyword>
<keyword evidence="7 9" id="KW-1133">Transmembrane helix</keyword>
<dbReference type="Gene3D" id="1.10.287.470">
    <property type="entry name" value="Helix hairpin bin"/>
    <property type="match status" value="1"/>
</dbReference>
<dbReference type="AlphaFoldDB" id="A0A2G9WTW2"/>
<dbReference type="PANTHER" id="PTHR30386:SF19">
    <property type="entry name" value="MULTIDRUG EXPORT PROTEIN EMRA-RELATED"/>
    <property type="match status" value="1"/>
</dbReference>
<sequence length="381" mass="39481">MSKIDADAEETARAATAAVNPKKRGPLFLGLFLAVAAAGGAYYAYDTLYASKHAVTDNAYVGADVAQITPLVAAPVLEVLVSDTEMVKKGDVLVRLDDTDAELALAMAEATYQSAIRRVTALVANDKALAAQIAGREADQVQAAAQLASAEAGFEKARIDLDRRQTLAGNGSVSGDEITAVETVLKTAEASLSAARAGAAGALAAHDAAVAAKEANAAMISGVGIDDNPEVLAARSARDQARVNLERTVMRAPVDGVISRRQVQVGQRVQPGMTLMVVVPLGEAYVDANYKEVQLAHVKAGQKVTLTSDLYGGDVPFTGTVVGFSGGTGAAFSVVPAQNATGNWIKVVQRLPVRIALDPAELRAYPLQVGLSMTADISLVE</sequence>
<dbReference type="InterPro" id="IPR058633">
    <property type="entry name" value="EmrA/FarA_HH"/>
</dbReference>
<dbReference type="RefSeq" id="WP_100081761.1">
    <property type="nucleotide sequence ID" value="NZ_NQVN01000012.1"/>
</dbReference>
<comment type="caution">
    <text evidence="11">The sequence shown here is derived from an EMBL/GenBank/DDBJ whole genome shotgun (WGS) entry which is preliminary data.</text>
</comment>
<dbReference type="Pfam" id="PF25885">
    <property type="entry name" value="HH_EMRA"/>
    <property type="match status" value="1"/>
</dbReference>
<protein>
    <submittedName>
        <fullName evidence="11">EmrA/EmrK family multidrug efflux transporter periplasmic adaptor subunit</fullName>
    </submittedName>
</protein>
<comment type="similarity">
    <text evidence="2">Belongs to the membrane fusion protein (MFP) (TC 8.A.1) family.</text>
</comment>
<evidence type="ECO:0000256" key="2">
    <source>
        <dbReference type="ARBA" id="ARBA00009477"/>
    </source>
</evidence>
<dbReference type="PANTHER" id="PTHR30386">
    <property type="entry name" value="MEMBRANE FUSION SUBUNIT OF EMRAB-TOLC MULTIDRUG EFFLUX PUMP"/>
    <property type="match status" value="1"/>
</dbReference>
<gene>
    <name evidence="11" type="ORF">CJ014_17200</name>
</gene>
<dbReference type="PRINTS" id="PR01490">
    <property type="entry name" value="RTXTOXIND"/>
</dbReference>
<dbReference type="GO" id="GO:0005886">
    <property type="term" value="C:plasma membrane"/>
    <property type="evidence" value="ECO:0007669"/>
    <property type="project" value="UniProtKB-SubCell"/>
</dbReference>
<evidence type="ECO:0000313" key="12">
    <source>
        <dbReference type="Proteomes" id="UP000231070"/>
    </source>
</evidence>
<evidence type="ECO:0000256" key="5">
    <source>
        <dbReference type="ARBA" id="ARBA00022519"/>
    </source>
</evidence>
<dbReference type="Gene3D" id="2.40.50.100">
    <property type="match status" value="1"/>
</dbReference>
<keyword evidence="5" id="KW-0997">Cell inner membrane</keyword>
<proteinExistence type="inferred from homology"/>
<dbReference type="OrthoDB" id="9811754at2"/>
<dbReference type="GO" id="GO:0015721">
    <property type="term" value="P:bile acid and bile salt transport"/>
    <property type="evidence" value="ECO:0007669"/>
    <property type="project" value="UniProtKB-ARBA"/>
</dbReference>
<dbReference type="Proteomes" id="UP000231070">
    <property type="component" value="Unassembled WGS sequence"/>
</dbReference>
<dbReference type="GO" id="GO:1990961">
    <property type="term" value="P:xenobiotic detoxification by transmembrane export across the plasma membrane"/>
    <property type="evidence" value="ECO:0007669"/>
    <property type="project" value="UniProtKB-ARBA"/>
</dbReference>
<name>A0A2G9WTW2_9HYPH</name>
<accession>A0A2G9WTW2</accession>
<dbReference type="SUPFAM" id="SSF111369">
    <property type="entry name" value="HlyD-like secretion proteins"/>
    <property type="match status" value="2"/>
</dbReference>
<comment type="subcellular location">
    <subcellularLocation>
        <location evidence="1">Cell inner membrane</location>
        <topology evidence="1">Single-pass membrane protein</topology>
    </subcellularLocation>
</comment>
<dbReference type="Gene3D" id="2.40.30.170">
    <property type="match status" value="1"/>
</dbReference>
<dbReference type="InterPro" id="IPR050739">
    <property type="entry name" value="MFP"/>
</dbReference>
<evidence type="ECO:0000256" key="8">
    <source>
        <dbReference type="ARBA" id="ARBA00023136"/>
    </source>
</evidence>
<evidence type="ECO:0000256" key="6">
    <source>
        <dbReference type="ARBA" id="ARBA00022692"/>
    </source>
</evidence>
<dbReference type="EMBL" id="NQVN01000012">
    <property type="protein sequence ID" value="PIO98146.1"/>
    <property type="molecule type" value="Genomic_DNA"/>
</dbReference>
<dbReference type="FunFam" id="2.40.30.170:FF:000003">
    <property type="entry name" value="Multidrug resistance protein A"/>
    <property type="match status" value="1"/>
</dbReference>
<dbReference type="GO" id="GO:0046677">
    <property type="term" value="P:response to antibiotic"/>
    <property type="evidence" value="ECO:0007669"/>
    <property type="project" value="UniProtKB-ARBA"/>
</dbReference>
<evidence type="ECO:0000256" key="7">
    <source>
        <dbReference type="ARBA" id="ARBA00022989"/>
    </source>
</evidence>